<feature type="region of interest" description="Disordered" evidence="1">
    <location>
        <begin position="65"/>
        <end position="91"/>
    </location>
</feature>
<proteinExistence type="predicted"/>
<dbReference type="Proteomes" id="UP001501563">
    <property type="component" value="Unassembled WGS sequence"/>
</dbReference>
<gene>
    <name evidence="2" type="ORF">GCM10022207_60300</name>
</gene>
<reference evidence="3" key="1">
    <citation type="journal article" date="2019" name="Int. J. Syst. Evol. Microbiol.">
        <title>The Global Catalogue of Microorganisms (GCM) 10K type strain sequencing project: providing services to taxonomists for standard genome sequencing and annotation.</title>
        <authorList>
            <consortium name="The Broad Institute Genomics Platform"/>
            <consortium name="The Broad Institute Genome Sequencing Center for Infectious Disease"/>
            <person name="Wu L."/>
            <person name="Ma J."/>
        </authorList>
    </citation>
    <scope>NUCLEOTIDE SEQUENCE [LARGE SCALE GENOMIC DNA]</scope>
    <source>
        <strain evidence="3">JCM 16578</strain>
    </source>
</reference>
<evidence type="ECO:0000313" key="2">
    <source>
        <dbReference type="EMBL" id="GAA3884953.1"/>
    </source>
</evidence>
<protein>
    <recommendedName>
        <fullName evidence="4">Transposase</fullName>
    </recommendedName>
</protein>
<name>A0ABP7KPT8_9ACTN</name>
<accession>A0ABP7KPT8</accession>
<keyword evidence="3" id="KW-1185">Reference proteome</keyword>
<evidence type="ECO:0000313" key="3">
    <source>
        <dbReference type="Proteomes" id="UP001501563"/>
    </source>
</evidence>
<sequence>MNVQVIADTAGRLVRAPMALPGSAHAMVAAQTHGIIAALTDVDVMNFADEAYHAADDCTRTSFKRHRYRPKPSPRQKAVGTRNARPWRPTLVMSFHARTRHTYDGTRRGRRMT</sequence>
<dbReference type="EMBL" id="BAAAZA010000020">
    <property type="protein sequence ID" value="GAA3884953.1"/>
    <property type="molecule type" value="Genomic_DNA"/>
</dbReference>
<comment type="caution">
    <text evidence="2">The sequence shown here is derived from an EMBL/GenBank/DDBJ whole genome shotgun (WGS) entry which is preliminary data.</text>
</comment>
<organism evidence="2 3">
    <name type="scientific">Streptomyces lannensis</name>
    <dbReference type="NCBI Taxonomy" id="766498"/>
    <lineage>
        <taxon>Bacteria</taxon>
        <taxon>Bacillati</taxon>
        <taxon>Actinomycetota</taxon>
        <taxon>Actinomycetes</taxon>
        <taxon>Kitasatosporales</taxon>
        <taxon>Streptomycetaceae</taxon>
        <taxon>Streptomyces</taxon>
    </lineage>
</organism>
<feature type="compositionally biased region" description="Basic residues" evidence="1">
    <location>
        <begin position="65"/>
        <end position="74"/>
    </location>
</feature>
<evidence type="ECO:0000256" key="1">
    <source>
        <dbReference type="SAM" id="MobiDB-lite"/>
    </source>
</evidence>
<evidence type="ECO:0008006" key="4">
    <source>
        <dbReference type="Google" id="ProtNLM"/>
    </source>
</evidence>